<organism evidence="2 3">
    <name type="scientific">Lapidilactobacillus dextrinicus DSM 20335</name>
    <dbReference type="NCBI Taxonomy" id="1423738"/>
    <lineage>
        <taxon>Bacteria</taxon>
        <taxon>Bacillati</taxon>
        <taxon>Bacillota</taxon>
        <taxon>Bacilli</taxon>
        <taxon>Lactobacillales</taxon>
        <taxon>Lactobacillaceae</taxon>
        <taxon>Lapidilactobacillus</taxon>
    </lineage>
</organism>
<evidence type="ECO:0000313" key="2">
    <source>
        <dbReference type="EMBL" id="KRM78574.1"/>
    </source>
</evidence>
<dbReference type="RefSeq" id="WP_057757266.1">
    <property type="nucleotide sequence ID" value="NZ_AYYK01000016.1"/>
</dbReference>
<dbReference type="PATRIC" id="fig|1423738.3.peg.843"/>
<dbReference type="InterPro" id="IPR035240">
    <property type="entry name" value="SprT_Zn_ribbon"/>
</dbReference>
<dbReference type="InterPro" id="IPR006640">
    <property type="entry name" value="SprT-like_domain"/>
</dbReference>
<gene>
    <name evidence="2" type="ORF">FC84_GL000833</name>
</gene>
<keyword evidence="3" id="KW-1185">Reference proteome</keyword>
<dbReference type="STRING" id="1423738.FC84_GL000833"/>
<dbReference type="AlphaFoldDB" id="A0A0R2BGE3"/>
<dbReference type="Gene3D" id="3.30.2010.10">
    <property type="entry name" value="Metalloproteases ('zincins'), catalytic domain"/>
    <property type="match status" value="1"/>
</dbReference>
<dbReference type="NCBIfam" id="NF003339">
    <property type="entry name" value="PRK04351.1"/>
    <property type="match status" value="1"/>
</dbReference>
<reference evidence="2 3" key="1">
    <citation type="journal article" date="2015" name="Genome Announc.">
        <title>Expanding the biotechnology potential of lactobacilli through comparative genomics of 213 strains and associated genera.</title>
        <authorList>
            <person name="Sun Z."/>
            <person name="Harris H.M."/>
            <person name="McCann A."/>
            <person name="Guo C."/>
            <person name="Argimon S."/>
            <person name="Zhang W."/>
            <person name="Yang X."/>
            <person name="Jeffery I.B."/>
            <person name="Cooney J.C."/>
            <person name="Kagawa T.F."/>
            <person name="Liu W."/>
            <person name="Song Y."/>
            <person name="Salvetti E."/>
            <person name="Wrobel A."/>
            <person name="Rasinkangas P."/>
            <person name="Parkhill J."/>
            <person name="Rea M.C."/>
            <person name="O'Sullivan O."/>
            <person name="Ritari J."/>
            <person name="Douillard F.P."/>
            <person name="Paul Ross R."/>
            <person name="Yang R."/>
            <person name="Briner A.E."/>
            <person name="Felis G.E."/>
            <person name="de Vos W.M."/>
            <person name="Barrangou R."/>
            <person name="Klaenhammer T.R."/>
            <person name="Caufield P.W."/>
            <person name="Cui Y."/>
            <person name="Zhang H."/>
            <person name="O'Toole P.W."/>
        </authorList>
    </citation>
    <scope>NUCLEOTIDE SEQUENCE [LARGE SCALE GENOMIC DNA]</scope>
    <source>
        <strain evidence="2 3">DSM 20335</strain>
    </source>
</reference>
<dbReference type="EMBL" id="AYYK01000016">
    <property type="protein sequence ID" value="KRM78574.1"/>
    <property type="molecule type" value="Genomic_DNA"/>
</dbReference>
<proteinExistence type="predicted"/>
<dbReference type="Pfam" id="PF17283">
    <property type="entry name" value="Zn_ribbon_SprT"/>
    <property type="match status" value="1"/>
</dbReference>
<comment type="caution">
    <text evidence="2">The sequence shown here is derived from an EMBL/GenBank/DDBJ whole genome shotgun (WGS) entry which is preliminary data.</text>
</comment>
<name>A0A0R2BGE3_9LACO</name>
<sequence>MTNQQLQRLVEEVSLQYFHQRFQHQAVFNARLKTTGGRYHISDHHLDFNPKMALELPLASFTAIIKHELCHYHLHLAGLPYDHCSHEFRQLLQQVGGSRFAPRLPSNQGKYHYYCQHCHLDYYRQRRLNLQRYVCGRCQGKLVAVPMSHVS</sequence>
<evidence type="ECO:0000259" key="1">
    <source>
        <dbReference type="SMART" id="SM00731"/>
    </source>
</evidence>
<dbReference type="OrthoDB" id="9799909at2"/>
<evidence type="ECO:0000313" key="3">
    <source>
        <dbReference type="Proteomes" id="UP000051813"/>
    </source>
</evidence>
<accession>A0A0R2BGE3</accession>
<dbReference type="GO" id="GO:0006950">
    <property type="term" value="P:response to stress"/>
    <property type="evidence" value="ECO:0007669"/>
    <property type="project" value="UniProtKB-ARBA"/>
</dbReference>
<dbReference type="SMART" id="SM00731">
    <property type="entry name" value="SprT"/>
    <property type="match status" value="1"/>
</dbReference>
<feature type="domain" description="SprT-like" evidence="1">
    <location>
        <begin position="4"/>
        <end position="145"/>
    </location>
</feature>
<dbReference type="Proteomes" id="UP000051813">
    <property type="component" value="Unassembled WGS sequence"/>
</dbReference>
<dbReference type="Pfam" id="PF10263">
    <property type="entry name" value="SprT-like"/>
    <property type="match status" value="1"/>
</dbReference>
<protein>
    <recommendedName>
        <fullName evidence="1">SprT-like domain-containing protein</fullName>
    </recommendedName>
</protein>